<proteinExistence type="predicted"/>
<evidence type="ECO:0000313" key="2">
    <source>
        <dbReference type="EMBL" id="KAA9333402.1"/>
    </source>
</evidence>
<evidence type="ECO:0000313" key="3">
    <source>
        <dbReference type="Proteomes" id="UP000326380"/>
    </source>
</evidence>
<feature type="compositionally biased region" description="Low complexity" evidence="1">
    <location>
        <begin position="42"/>
        <end position="55"/>
    </location>
</feature>
<feature type="region of interest" description="Disordered" evidence="1">
    <location>
        <begin position="22"/>
        <end position="57"/>
    </location>
</feature>
<name>A0A7L4ZXF3_9BACT</name>
<dbReference type="EMBL" id="VTWU01000003">
    <property type="protein sequence ID" value="KAA9333402.1"/>
    <property type="molecule type" value="Genomic_DNA"/>
</dbReference>
<comment type="caution">
    <text evidence="2">The sequence shown here is derived from an EMBL/GenBank/DDBJ whole genome shotgun (WGS) entry which is preliminary data.</text>
</comment>
<sequence>MKKALGQFAGVVGLAAALLAGAPQQQRPVETTTADVRTVGEAGAPAAAPTQQQAPLQNRASGVLDQILMHVGYDRVRHRSHRPTRRYRRRFHRGY</sequence>
<dbReference type="RefSeq" id="WP_151078823.1">
    <property type="nucleotide sequence ID" value="NZ_CP047647.1"/>
</dbReference>
<gene>
    <name evidence="2" type="ORF">F0P96_10560</name>
</gene>
<feature type="region of interest" description="Disordered" evidence="1">
    <location>
        <begin position="76"/>
        <end position="95"/>
    </location>
</feature>
<keyword evidence="3" id="KW-1185">Reference proteome</keyword>
<evidence type="ECO:0000256" key="1">
    <source>
        <dbReference type="SAM" id="MobiDB-lite"/>
    </source>
</evidence>
<organism evidence="2 3">
    <name type="scientific">Hymenobacter busanensis</name>
    <dbReference type="NCBI Taxonomy" id="2607656"/>
    <lineage>
        <taxon>Bacteria</taxon>
        <taxon>Pseudomonadati</taxon>
        <taxon>Bacteroidota</taxon>
        <taxon>Cytophagia</taxon>
        <taxon>Cytophagales</taxon>
        <taxon>Hymenobacteraceae</taxon>
        <taxon>Hymenobacter</taxon>
    </lineage>
</organism>
<accession>A0A7L4ZXF3</accession>
<dbReference type="AlphaFoldDB" id="A0A7L4ZXF3"/>
<reference evidence="2 3" key="1">
    <citation type="submission" date="2019-09" db="EMBL/GenBank/DDBJ databases">
        <title>Genome sequence of Hymenobacter sp. M3.</title>
        <authorList>
            <person name="Srinivasan S."/>
        </authorList>
    </citation>
    <scope>NUCLEOTIDE SEQUENCE [LARGE SCALE GENOMIC DNA]</scope>
    <source>
        <strain evidence="2 3">M3</strain>
    </source>
</reference>
<protein>
    <submittedName>
        <fullName evidence="2">Uncharacterized protein</fullName>
    </submittedName>
</protein>
<dbReference type="Proteomes" id="UP000326380">
    <property type="component" value="Unassembled WGS sequence"/>
</dbReference>